<feature type="compositionally biased region" description="Polar residues" evidence="1">
    <location>
        <begin position="189"/>
        <end position="215"/>
    </location>
</feature>
<feature type="compositionally biased region" description="Low complexity" evidence="1">
    <location>
        <begin position="628"/>
        <end position="641"/>
    </location>
</feature>
<dbReference type="SMART" id="SM01273">
    <property type="entry name" value="Mago-bind"/>
    <property type="match status" value="1"/>
</dbReference>
<dbReference type="SUPFAM" id="SSF101931">
    <property type="entry name" value="Pym (Within the bgcn gene intron protein, WIBG), N-terminal domain"/>
    <property type="match status" value="1"/>
</dbReference>
<feature type="region of interest" description="Disordered" evidence="1">
    <location>
        <begin position="747"/>
        <end position="782"/>
    </location>
</feature>
<dbReference type="RefSeq" id="XP_009553156.1">
    <property type="nucleotide sequence ID" value="XM_009554861.1"/>
</dbReference>
<feature type="compositionally biased region" description="Low complexity" evidence="1">
    <location>
        <begin position="694"/>
        <end position="714"/>
    </location>
</feature>
<evidence type="ECO:0000256" key="2">
    <source>
        <dbReference type="SAM" id="Phobius"/>
    </source>
</evidence>
<keyword evidence="2" id="KW-1133">Transmembrane helix</keyword>
<feature type="region of interest" description="Disordered" evidence="1">
    <location>
        <begin position="420"/>
        <end position="459"/>
    </location>
</feature>
<evidence type="ECO:0000313" key="5">
    <source>
        <dbReference type="Proteomes" id="UP000030671"/>
    </source>
</evidence>
<feature type="compositionally biased region" description="Gly residues" evidence="1">
    <location>
        <begin position="858"/>
        <end position="877"/>
    </location>
</feature>
<evidence type="ECO:0000259" key="3">
    <source>
        <dbReference type="SMART" id="SM01273"/>
    </source>
</evidence>
<dbReference type="InterPro" id="IPR036348">
    <property type="entry name" value="WIBG_N_sf"/>
</dbReference>
<reference evidence="4 5" key="1">
    <citation type="journal article" date="2012" name="New Phytol.">
        <title>Insight into trade-off between wood decay and parasitism from the genome of a fungal forest pathogen.</title>
        <authorList>
            <person name="Olson A."/>
            <person name="Aerts A."/>
            <person name="Asiegbu F."/>
            <person name="Belbahri L."/>
            <person name="Bouzid O."/>
            <person name="Broberg A."/>
            <person name="Canback B."/>
            <person name="Coutinho P.M."/>
            <person name="Cullen D."/>
            <person name="Dalman K."/>
            <person name="Deflorio G."/>
            <person name="van Diepen L.T."/>
            <person name="Dunand C."/>
            <person name="Duplessis S."/>
            <person name="Durling M."/>
            <person name="Gonthier P."/>
            <person name="Grimwood J."/>
            <person name="Fossdal C.G."/>
            <person name="Hansson D."/>
            <person name="Henrissat B."/>
            <person name="Hietala A."/>
            <person name="Himmelstrand K."/>
            <person name="Hoffmeister D."/>
            <person name="Hogberg N."/>
            <person name="James T.Y."/>
            <person name="Karlsson M."/>
            <person name="Kohler A."/>
            <person name="Kues U."/>
            <person name="Lee Y.H."/>
            <person name="Lin Y.C."/>
            <person name="Lind M."/>
            <person name="Lindquist E."/>
            <person name="Lombard V."/>
            <person name="Lucas S."/>
            <person name="Lunden K."/>
            <person name="Morin E."/>
            <person name="Murat C."/>
            <person name="Park J."/>
            <person name="Raffaello T."/>
            <person name="Rouze P."/>
            <person name="Salamov A."/>
            <person name="Schmutz J."/>
            <person name="Solheim H."/>
            <person name="Stahlberg J."/>
            <person name="Velez H."/>
            <person name="de Vries R.P."/>
            <person name="Wiebenga A."/>
            <person name="Woodward S."/>
            <person name="Yakovlev I."/>
            <person name="Garbelotto M."/>
            <person name="Martin F."/>
            <person name="Grigoriev I.V."/>
            <person name="Stenlid J."/>
        </authorList>
    </citation>
    <scope>NUCLEOTIDE SEQUENCE [LARGE SCALE GENOMIC DNA]</scope>
    <source>
        <strain evidence="4 5">TC 32-1</strain>
    </source>
</reference>
<name>W4JP45_HETIT</name>
<feature type="region of interest" description="Disordered" evidence="1">
    <location>
        <begin position="189"/>
        <end position="241"/>
    </location>
</feature>
<dbReference type="EMBL" id="KI925467">
    <property type="protein sequence ID" value="ETW74661.1"/>
    <property type="molecule type" value="Genomic_DNA"/>
</dbReference>
<dbReference type="Pfam" id="PF09282">
    <property type="entry name" value="Mago-bind"/>
    <property type="match status" value="1"/>
</dbReference>
<proteinExistence type="predicted"/>
<feature type="domain" description="WIBG Mago-binding" evidence="3">
    <location>
        <begin position="579"/>
        <end position="605"/>
    </location>
</feature>
<feature type="transmembrane region" description="Helical" evidence="2">
    <location>
        <begin position="84"/>
        <end position="104"/>
    </location>
</feature>
<feature type="compositionally biased region" description="Basic and acidic residues" evidence="1">
    <location>
        <begin position="679"/>
        <end position="689"/>
    </location>
</feature>
<keyword evidence="5" id="KW-1185">Reference proteome</keyword>
<dbReference type="OrthoDB" id="3221380at2759"/>
<dbReference type="KEGG" id="hir:HETIRDRAFT_332265"/>
<keyword evidence="2" id="KW-0812">Transmembrane</keyword>
<dbReference type="InParanoid" id="W4JP45"/>
<gene>
    <name evidence="4" type="ORF">HETIRDRAFT_332265</name>
</gene>
<feature type="region of interest" description="Disordered" evidence="1">
    <location>
        <begin position="818"/>
        <end position="879"/>
    </location>
</feature>
<dbReference type="HOGENOM" id="CLU_314976_0_0_1"/>
<feature type="region of interest" description="Disordered" evidence="1">
    <location>
        <begin position="892"/>
        <end position="928"/>
    </location>
</feature>
<organism evidence="4 5">
    <name type="scientific">Heterobasidion irregulare (strain TC 32-1)</name>
    <dbReference type="NCBI Taxonomy" id="747525"/>
    <lineage>
        <taxon>Eukaryota</taxon>
        <taxon>Fungi</taxon>
        <taxon>Dikarya</taxon>
        <taxon>Basidiomycota</taxon>
        <taxon>Agaricomycotina</taxon>
        <taxon>Agaricomycetes</taxon>
        <taxon>Russulales</taxon>
        <taxon>Bondarzewiaceae</taxon>
        <taxon>Heterobasidion</taxon>
        <taxon>Heterobasidion annosum species complex</taxon>
    </lineage>
</organism>
<dbReference type="GeneID" id="20671717"/>
<evidence type="ECO:0000313" key="4">
    <source>
        <dbReference type="EMBL" id="ETW74661.1"/>
    </source>
</evidence>
<feature type="compositionally biased region" description="Polar residues" evidence="1">
    <location>
        <begin position="441"/>
        <end position="455"/>
    </location>
</feature>
<evidence type="ECO:0000256" key="1">
    <source>
        <dbReference type="SAM" id="MobiDB-lite"/>
    </source>
</evidence>
<feature type="region of interest" description="Disordered" evidence="1">
    <location>
        <begin position="508"/>
        <end position="558"/>
    </location>
</feature>
<accession>W4JP45</accession>
<keyword evidence="2" id="KW-0472">Membrane</keyword>
<feature type="region of interest" description="Disordered" evidence="1">
    <location>
        <begin position="621"/>
        <end position="717"/>
    </location>
</feature>
<dbReference type="InterPro" id="IPR015362">
    <property type="entry name" value="WIBG_mago-bd"/>
</dbReference>
<protein>
    <recommendedName>
        <fullName evidence="3">WIBG Mago-binding domain-containing protein</fullName>
    </recommendedName>
</protein>
<dbReference type="Proteomes" id="UP000030671">
    <property type="component" value="Unassembled WGS sequence"/>
</dbReference>
<dbReference type="AlphaFoldDB" id="W4JP45"/>
<sequence>MNLYLLSSGIKPHHILSRGHFLHLDNSNYHYDNIVISEPSSWLPTFHGPSCPINHLKSPKCAPRSVFLVHDEPRRPLDSLYKHLLWLAAETVTVITLVFLFLVLCFSVNNLARRMGHLGTIIALYWHSGFEANSTAFLPDVFANLYKILMDDALVTEVHSRAEQFSDFDAIFGSSAVNCGPDGFCATRSSAPSTACTPSRSSALSSGICNNSTMKSPLRTPRSLPERTEGSSASSVVPSSPCPPEIEEMLLAFRSEAMVMLQTSNIQQQAVSPPPGSSYPSLTPVGDTVPTIVKHGNVEDLELQAPYSALAKATSLAEVTYETAMSNDQLKLPQAKGLSASADNASHQGPIRSSGKDRTLFSFILLSSSFEDLYAQARQLPAVATNVIAAPSSQTPLLIPTEPSPPLPLQKILPAHDVHLSLSPPKHASEISRTRPRARSQHTCVSSTQSRSSKLSGPPSEGVAALDLLTVSFSPGQFDVDVESTAQGVESLERRATADAPVFRFQLFPPAPAPTRTRQSHGAETEEALAGTKRKNPDTDAGASGKNIGSAPGVRGTHVGAMGGSPELQRAGIRMNDADEHVVPLSFRANGTQRREIKIRPGYRPQDLYAKYCPPALRTRTQSERPVGSAASPGSPASPASPRFPLCFGPRVTPRRMLFDDPPSTVGSAGGSPTWKRQKRDDDTQDAWRARALSPSATPPSTGSPASTADTSGAWRRTSSPLPRAIFVNVHAPMSAAALPRSPVLQERAQAEGGTATKDTRGGAAMGVAPARGPRTSAHVRASTTGTGVLRNTRGRGAAAPSRLPRAAPAAAVGAGVADGGGGGAAGVQARARRGESAGNHLRGQTRVRAGAKASGGRSLGDGAVGAVGGGPGGVGERGVATQRGVVRAAAGGAGMQARARAHEETGEGLAAARRRVKTRSRTVSARA</sequence>